<name>A0ABV0EVK2_9ENTE</name>
<keyword evidence="2" id="KW-1185">Reference proteome</keyword>
<gene>
    <name evidence="1" type="ORF">JZO67_004668</name>
</gene>
<proteinExistence type="predicted"/>
<evidence type="ECO:0000313" key="1">
    <source>
        <dbReference type="EMBL" id="MEO1772686.1"/>
    </source>
</evidence>
<dbReference type="Proteomes" id="UP000664357">
    <property type="component" value="Unassembled WGS sequence"/>
</dbReference>
<evidence type="ECO:0008006" key="3">
    <source>
        <dbReference type="Google" id="ProtNLM"/>
    </source>
</evidence>
<dbReference type="NCBIfam" id="TIGR04090">
    <property type="entry name" value="exp_by_SipW_IV"/>
    <property type="match status" value="1"/>
</dbReference>
<organism evidence="1 2">
    <name type="scientific">Candidatus Enterococcus ferrettii</name>
    <dbReference type="NCBI Taxonomy" id="2815324"/>
    <lineage>
        <taxon>Bacteria</taxon>
        <taxon>Bacillati</taxon>
        <taxon>Bacillota</taxon>
        <taxon>Bacilli</taxon>
        <taxon>Lactobacillales</taxon>
        <taxon>Enterococcaceae</taxon>
        <taxon>Enterococcus</taxon>
    </lineage>
</organism>
<dbReference type="InterPro" id="IPR024008">
    <property type="entry name" value="BsaA"/>
</dbReference>
<comment type="caution">
    <text evidence="1">The sequence shown here is derived from an EMBL/GenBank/DDBJ whole genome shotgun (WGS) entry which is preliminary data.</text>
</comment>
<dbReference type="EMBL" id="JAFREL020000005">
    <property type="protein sequence ID" value="MEO1772686.1"/>
    <property type="molecule type" value="Genomic_DNA"/>
</dbReference>
<sequence>MHKGKKLLFILHRSKFSLAFFSLFLSFILIIGTTYAWYTESDERINRIESHNQHLSAKIEENFQTVDQWSPGTTKRKEIRVKNDGEVAAIVRLSLKEYFLYFEVDTTDNHREEISRYNGNGNLTVYGQPTNAIDVSKVATWKKGNTYELSASIYYKAKEDVLERDYVHGQNRTLPLKAIELNFHPNKIFEDHSKIPPNESRYWYYEKGFFYYSEALKPGEITTNLLDSVSLSTVYGNPYKGALYKLVPKMDAHHVTHSLISDWELKPTDYVYNLYQGLL</sequence>
<evidence type="ECO:0000313" key="2">
    <source>
        <dbReference type="Proteomes" id="UP000664357"/>
    </source>
</evidence>
<dbReference type="RefSeq" id="WP_207705179.1">
    <property type="nucleotide sequence ID" value="NZ_JAFREL020000005.1"/>
</dbReference>
<accession>A0ABV0EVK2</accession>
<protein>
    <recommendedName>
        <fullName evidence="3">Alternate signal-mediated exported protein, CPF_0494 family</fullName>
    </recommendedName>
</protein>
<reference evidence="1 2" key="1">
    <citation type="submission" date="2024-02" db="EMBL/GenBank/DDBJ databases">
        <title>The Genome Sequence of Enterococcus sp. DIV0159.</title>
        <authorList>
            <person name="Earl A."/>
            <person name="Manson A."/>
            <person name="Gilmore M."/>
            <person name="Sanders J."/>
            <person name="Shea T."/>
            <person name="Howe W."/>
            <person name="Livny J."/>
            <person name="Cuomo C."/>
            <person name="Neafsey D."/>
            <person name="Birren B."/>
        </authorList>
    </citation>
    <scope>NUCLEOTIDE SEQUENCE [LARGE SCALE GENOMIC DNA]</scope>
    <source>
        <strain evidence="1 2">665A</strain>
    </source>
</reference>